<dbReference type="EMBL" id="OM869545">
    <property type="protein sequence ID" value="UPW41114.1"/>
    <property type="molecule type" value="Genomic_DNA"/>
</dbReference>
<reference evidence="1" key="1">
    <citation type="submission" date="2022-02" db="EMBL/GenBank/DDBJ databases">
        <title>Towards deciphering the DNA virus diversity associated with rodent species in the families Cricetidae and Heteromyidae.</title>
        <authorList>
            <person name="Lund M."/>
            <person name="Larsen B.B."/>
            <person name="Gryseels S."/>
            <person name="Kraberger S."/>
            <person name="Rowsey D.M."/>
            <person name="Steger L."/>
            <person name="Yule K.M."/>
            <person name="Upham N.S."/>
            <person name="Worobey M."/>
            <person name="Van Doorslaer K."/>
            <person name="Varsani A."/>
        </authorList>
    </citation>
    <scope>NUCLEOTIDE SEQUENCE</scope>
    <source>
        <strain evidence="1">UA08Rod_5492</strain>
    </source>
</reference>
<proteinExistence type="predicted"/>
<sequence>MEKVIKKLEKLQEESKKWAERYNSEDYKAGLETGIELAIKEILYMKDEMERR</sequence>
<evidence type="ECO:0000313" key="1">
    <source>
        <dbReference type="EMBL" id="UPW41114.1"/>
    </source>
</evidence>
<organism evidence="1">
    <name type="scientific">Sigmofec virus UA08Rod_5492</name>
    <dbReference type="NCBI Taxonomy" id="2929426"/>
    <lineage>
        <taxon>Viruses</taxon>
        <taxon>Monodnaviria</taxon>
        <taxon>Sangervirae</taxon>
        <taxon>Phixviricota</taxon>
        <taxon>Malgrandaviricetes</taxon>
        <taxon>Petitvirales</taxon>
        <taxon>Microviridae</taxon>
    </lineage>
</organism>
<protein>
    <submittedName>
        <fullName evidence="1">Uncharacterized protein</fullName>
    </submittedName>
</protein>
<name>A0A976R6Z0_9VIRU</name>
<accession>A0A976R6Z0</accession>